<dbReference type="Proteomes" id="UP000006426">
    <property type="component" value="Plasmid pmppla107"/>
</dbReference>
<sequence>MDIKSITHLFHAREKGAFEPDLFPEASEQAEDFLIDMAHSDTHGSEALRCLLGTRKSPGQSEQYFTKLLTFMVATTFANPTDNTHILIELYRGFMLTHRWNILDCLKGFAEHGIGSKLNLIKSLEGDDLRFALSLFSYPITGTIHECIAHDDLKAFESVITIAPNASEWMQKYGYLSEFPLDPESRIHKHLIETDQDLKNLFLSRITHLRQDVGQEAESRLAHERFEKTHGESIHATWGAYYSPVRADLGARLYLADGFAESLRKDAFRCTKEFFGPTLGLRVAGVDGLNHIIAITQAFIESGLSPGFILTYGMGGAAEGSPLYSIGQVLDKLGQLKDANLDFYTPVCQAYFKDFDKKTLSEHCRNDDACLALYRMTRDKTFLSKAGSRVRDEALASDLGL</sequence>
<evidence type="ECO:0000313" key="1">
    <source>
        <dbReference type="EMBL" id="AXH59578.1"/>
    </source>
</evidence>
<geneLocation type="plasmid" evidence="2">
    <name>pmppla107</name>
</geneLocation>
<name>A0AAD0PVS2_PSEAV</name>
<protein>
    <submittedName>
        <fullName evidence="1">Uncharacterized protein</fullName>
    </submittedName>
</protein>
<proteinExistence type="predicted"/>
<keyword evidence="1" id="KW-0614">Plasmid</keyword>
<dbReference type="RefSeq" id="WP_005742207.1">
    <property type="nucleotide sequence ID" value="NZ_CP031226.1"/>
</dbReference>
<reference evidence="1 2" key="1">
    <citation type="journal article" date="2011" name="PLoS Pathog.">
        <title>Dynamic evolution of pathogenicity revealed by sequencing and comparative genomics of 19 Pseudomonas syringae isolates.</title>
        <authorList>
            <person name="Baltrus D.A."/>
            <person name="Nishimura M.T."/>
            <person name="Romanchuk A."/>
            <person name="Chang J.H."/>
            <person name="Mukhtar M.S."/>
            <person name="Cherkis K."/>
            <person name="Roach J."/>
            <person name="Grant S.R."/>
            <person name="Jones C.D."/>
            <person name="Dangl J.L."/>
        </authorList>
    </citation>
    <scope>NUCLEOTIDE SEQUENCE [LARGE SCALE GENOMIC DNA]</scope>
    <source>
        <strain evidence="1 2">M301315</strain>
    </source>
</reference>
<dbReference type="AlphaFoldDB" id="A0AAD0PVS2"/>
<gene>
    <name evidence="1" type="ORF">PLA107_030600</name>
</gene>
<accession>A0AAD0PVS2</accession>
<organism evidence="1 2">
    <name type="scientific">Pseudomonas amygdali pv. lachrymans str. M301315</name>
    <dbReference type="NCBI Taxonomy" id="629260"/>
    <lineage>
        <taxon>Bacteria</taxon>
        <taxon>Pseudomonadati</taxon>
        <taxon>Pseudomonadota</taxon>
        <taxon>Gammaproteobacteria</taxon>
        <taxon>Pseudomonadales</taxon>
        <taxon>Pseudomonadaceae</taxon>
        <taxon>Pseudomonas</taxon>
        <taxon>Pseudomonas amygdali</taxon>
    </lineage>
</organism>
<evidence type="ECO:0000313" key="2">
    <source>
        <dbReference type="Proteomes" id="UP000006426"/>
    </source>
</evidence>
<dbReference type="GeneID" id="39474694"/>
<dbReference type="EMBL" id="CP031226">
    <property type="protein sequence ID" value="AXH59578.1"/>
    <property type="molecule type" value="Genomic_DNA"/>
</dbReference>